<dbReference type="SMART" id="SM00066">
    <property type="entry name" value="GAL4"/>
    <property type="match status" value="1"/>
</dbReference>
<dbReference type="SUPFAM" id="SSF57701">
    <property type="entry name" value="Zn2/Cys6 DNA-binding domain"/>
    <property type="match status" value="1"/>
</dbReference>
<evidence type="ECO:0000256" key="1">
    <source>
        <dbReference type="ARBA" id="ARBA00023242"/>
    </source>
</evidence>
<feature type="compositionally biased region" description="Polar residues" evidence="2">
    <location>
        <begin position="19"/>
        <end position="33"/>
    </location>
</feature>
<dbReference type="Proteomes" id="UP001302321">
    <property type="component" value="Unassembled WGS sequence"/>
</dbReference>
<dbReference type="InterPro" id="IPR036864">
    <property type="entry name" value="Zn2-C6_fun-type_DNA-bd_sf"/>
</dbReference>
<gene>
    <name evidence="4" type="ORF">QBC36DRAFT_342065</name>
</gene>
<dbReference type="GO" id="GO:0008270">
    <property type="term" value="F:zinc ion binding"/>
    <property type="evidence" value="ECO:0007669"/>
    <property type="project" value="InterPro"/>
</dbReference>
<reference evidence="4" key="1">
    <citation type="journal article" date="2023" name="Mol. Phylogenet. Evol.">
        <title>Genome-scale phylogeny and comparative genomics of the fungal order Sordariales.</title>
        <authorList>
            <person name="Hensen N."/>
            <person name="Bonometti L."/>
            <person name="Westerberg I."/>
            <person name="Brannstrom I.O."/>
            <person name="Guillou S."/>
            <person name="Cros-Aarteil S."/>
            <person name="Calhoun S."/>
            <person name="Haridas S."/>
            <person name="Kuo A."/>
            <person name="Mondo S."/>
            <person name="Pangilinan J."/>
            <person name="Riley R."/>
            <person name="LaButti K."/>
            <person name="Andreopoulos B."/>
            <person name="Lipzen A."/>
            <person name="Chen C."/>
            <person name="Yan M."/>
            <person name="Daum C."/>
            <person name="Ng V."/>
            <person name="Clum A."/>
            <person name="Steindorff A."/>
            <person name="Ohm R.A."/>
            <person name="Martin F."/>
            <person name="Silar P."/>
            <person name="Natvig D.O."/>
            <person name="Lalanne C."/>
            <person name="Gautier V."/>
            <person name="Ament-Velasquez S.L."/>
            <person name="Kruys A."/>
            <person name="Hutchinson M.I."/>
            <person name="Powell A.J."/>
            <person name="Barry K."/>
            <person name="Miller A.N."/>
            <person name="Grigoriev I.V."/>
            <person name="Debuchy R."/>
            <person name="Gladieux P."/>
            <person name="Hiltunen Thoren M."/>
            <person name="Johannesson H."/>
        </authorList>
    </citation>
    <scope>NUCLEOTIDE SEQUENCE</scope>
    <source>
        <strain evidence="4">CBS 892.96</strain>
    </source>
</reference>
<evidence type="ECO:0000313" key="5">
    <source>
        <dbReference type="Proteomes" id="UP001302321"/>
    </source>
</evidence>
<dbReference type="Gene3D" id="4.10.240.10">
    <property type="entry name" value="Zn(2)-C6 fungal-type DNA-binding domain"/>
    <property type="match status" value="1"/>
</dbReference>
<accession>A0AAN7AD05</accession>
<proteinExistence type="predicted"/>
<dbReference type="PANTHER" id="PTHR37534">
    <property type="entry name" value="TRANSCRIPTIONAL ACTIVATOR PROTEIN UGA3"/>
    <property type="match status" value="1"/>
</dbReference>
<evidence type="ECO:0000313" key="4">
    <source>
        <dbReference type="EMBL" id="KAK4181525.1"/>
    </source>
</evidence>
<feature type="region of interest" description="Disordered" evidence="2">
    <location>
        <begin position="1"/>
        <end position="33"/>
    </location>
</feature>
<dbReference type="PROSITE" id="PS50048">
    <property type="entry name" value="ZN2_CY6_FUNGAL_2"/>
    <property type="match status" value="1"/>
</dbReference>
<dbReference type="InterPro" id="IPR001138">
    <property type="entry name" value="Zn2Cys6_DnaBD"/>
</dbReference>
<protein>
    <recommendedName>
        <fullName evidence="3">Zn(2)-C6 fungal-type domain-containing protein</fullName>
    </recommendedName>
</protein>
<name>A0AAN7AD05_9PEZI</name>
<keyword evidence="1" id="KW-0539">Nucleus</keyword>
<dbReference type="AlphaFoldDB" id="A0AAN7AD05"/>
<dbReference type="PANTHER" id="PTHR37534:SF46">
    <property type="entry name" value="ZN(II)2CYS6 TRANSCRIPTION FACTOR (EUROFUNG)"/>
    <property type="match status" value="1"/>
</dbReference>
<dbReference type="CDD" id="cd00067">
    <property type="entry name" value="GAL4"/>
    <property type="match status" value="1"/>
</dbReference>
<comment type="caution">
    <text evidence="4">The sequence shown here is derived from an EMBL/GenBank/DDBJ whole genome shotgun (WGS) entry which is preliminary data.</text>
</comment>
<feature type="domain" description="Zn(2)-C6 fungal-type" evidence="3">
    <location>
        <begin position="34"/>
        <end position="64"/>
    </location>
</feature>
<organism evidence="4 5">
    <name type="scientific">Triangularia setosa</name>
    <dbReference type="NCBI Taxonomy" id="2587417"/>
    <lineage>
        <taxon>Eukaryota</taxon>
        <taxon>Fungi</taxon>
        <taxon>Dikarya</taxon>
        <taxon>Ascomycota</taxon>
        <taxon>Pezizomycotina</taxon>
        <taxon>Sordariomycetes</taxon>
        <taxon>Sordariomycetidae</taxon>
        <taxon>Sordariales</taxon>
        <taxon>Podosporaceae</taxon>
        <taxon>Triangularia</taxon>
    </lineage>
</organism>
<dbReference type="EMBL" id="MU866086">
    <property type="protein sequence ID" value="KAK4181525.1"/>
    <property type="molecule type" value="Genomic_DNA"/>
</dbReference>
<dbReference type="PROSITE" id="PS00463">
    <property type="entry name" value="ZN2_CY6_FUNGAL_1"/>
    <property type="match status" value="1"/>
</dbReference>
<sequence length="602" mass="67866">MGRYSNLSDKRLHHVSKVKMSSTHPKPGTRSKTGCLTCRAKHVKCDERQPVCLRCVKQKIGCEWPSPPPTSQQIEEDAPQAESRPLRPLAPASVAVNDTHSRLIAAQTSIWVPEHDSFPGDLSMGAEFNNLLPDFGCSDFTLLNHMPWFPAPCPEPTMDMQISSDVLLAPLPLDTSPSPTEREALAWYRSDATFGFSSAKNPTWATHAALWDTARESKAVLHLLLAATQVEIAWRTGSRSLLFERADENYRLGYQQLEEEIRSREIDPLNAVSCFWFLYLHQKRRQSAGNRTLLSELSKMMEEYLTTFNLHQMLTSVDAENPAWPEAKRALLARLMIWLFWVDTQAATQGQGGRVARLLTLSASQQALLNLYRVSRSTLQSFWAERYPDDELVDDMKNSSALDMIHDTWVLVQEVNNATDKKLPLEAKISDKIQTKIQALQIGPGPRSVLRLTASNAAFRDRLMLNADWAGVNFYSLCIYHFRCSVTEDNMPFSSRQAAKIADTVNSLMLLIQKSLATGRQDQPDRMQWPLFWAGIETTDRFKRVWVLGELKDEGLLQALRCVLLLQEGGTRVGMAKIREIFQALCLGVPIAGFGSMWGMRG</sequence>
<keyword evidence="5" id="KW-1185">Reference proteome</keyword>
<evidence type="ECO:0000256" key="2">
    <source>
        <dbReference type="SAM" id="MobiDB-lite"/>
    </source>
</evidence>
<evidence type="ECO:0000259" key="3">
    <source>
        <dbReference type="PROSITE" id="PS50048"/>
    </source>
</evidence>
<dbReference type="GO" id="GO:0000981">
    <property type="term" value="F:DNA-binding transcription factor activity, RNA polymerase II-specific"/>
    <property type="evidence" value="ECO:0007669"/>
    <property type="project" value="InterPro"/>
</dbReference>
<dbReference type="Pfam" id="PF00172">
    <property type="entry name" value="Zn_clus"/>
    <property type="match status" value="1"/>
</dbReference>
<reference evidence="4" key="2">
    <citation type="submission" date="2023-05" db="EMBL/GenBank/DDBJ databases">
        <authorList>
            <consortium name="Lawrence Berkeley National Laboratory"/>
            <person name="Steindorff A."/>
            <person name="Hensen N."/>
            <person name="Bonometti L."/>
            <person name="Westerberg I."/>
            <person name="Brannstrom I.O."/>
            <person name="Guillou S."/>
            <person name="Cros-Aarteil S."/>
            <person name="Calhoun S."/>
            <person name="Haridas S."/>
            <person name="Kuo A."/>
            <person name="Mondo S."/>
            <person name="Pangilinan J."/>
            <person name="Riley R."/>
            <person name="Labutti K."/>
            <person name="Andreopoulos B."/>
            <person name="Lipzen A."/>
            <person name="Chen C."/>
            <person name="Yanf M."/>
            <person name="Daum C."/>
            <person name="Ng V."/>
            <person name="Clum A."/>
            <person name="Ohm R."/>
            <person name="Martin F."/>
            <person name="Silar P."/>
            <person name="Natvig D."/>
            <person name="Lalanne C."/>
            <person name="Gautier V."/>
            <person name="Ament-Velasquez S.L."/>
            <person name="Kruys A."/>
            <person name="Hutchinson M.I."/>
            <person name="Powell A.J."/>
            <person name="Barry K."/>
            <person name="Miller A.N."/>
            <person name="Grigoriev I.V."/>
            <person name="Debuchy R."/>
            <person name="Gladieux P."/>
            <person name="Thoren M.H."/>
            <person name="Johannesson H."/>
        </authorList>
    </citation>
    <scope>NUCLEOTIDE SEQUENCE</scope>
    <source>
        <strain evidence="4">CBS 892.96</strain>
    </source>
</reference>